<dbReference type="GO" id="GO:0070042">
    <property type="term" value="F:rRNA (uridine-N3-)-methyltransferase activity"/>
    <property type="evidence" value="ECO:0007669"/>
    <property type="project" value="TreeGrafter"/>
</dbReference>
<dbReference type="SUPFAM" id="SSF75217">
    <property type="entry name" value="alpha/beta knot"/>
    <property type="match status" value="1"/>
</dbReference>
<proteinExistence type="inferred from homology"/>
<evidence type="ECO:0000256" key="5">
    <source>
        <dbReference type="ARBA" id="ARBA00022603"/>
    </source>
</evidence>
<dbReference type="InterPro" id="IPR006700">
    <property type="entry name" value="RsmE"/>
</dbReference>
<gene>
    <name evidence="12" type="ORF">MNODULE_13965</name>
</gene>
<evidence type="ECO:0000256" key="9">
    <source>
        <dbReference type="ARBA" id="ARBA00047944"/>
    </source>
</evidence>
<dbReference type="AlphaFoldDB" id="A0A7X6DR66"/>
<keyword evidence="6 10" id="KW-0808">Transferase</keyword>
<dbReference type="PANTHER" id="PTHR30027:SF3">
    <property type="entry name" value="16S RRNA (URACIL(1498)-N(3))-METHYLTRANSFERASE"/>
    <property type="match status" value="1"/>
</dbReference>
<dbReference type="Proteomes" id="UP000534783">
    <property type="component" value="Unassembled WGS sequence"/>
</dbReference>
<name>A0A7X6DR66_9BACT</name>
<evidence type="ECO:0000259" key="11">
    <source>
        <dbReference type="Pfam" id="PF04452"/>
    </source>
</evidence>
<comment type="caution">
    <text evidence="12">The sequence shown here is derived from an EMBL/GenBank/DDBJ whole genome shotgun (WGS) entry which is preliminary data.</text>
</comment>
<dbReference type="InterPro" id="IPR029026">
    <property type="entry name" value="tRNA_m1G_MTases_N"/>
</dbReference>
<keyword evidence="5 10" id="KW-0489">Methyltransferase</keyword>
<dbReference type="EC" id="2.1.1.193" evidence="10"/>
<comment type="similarity">
    <text evidence="2 10">Belongs to the RNA methyltransferase RsmE family.</text>
</comment>
<evidence type="ECO:0000256" key="7">
    <source>
        <dbReference type="ARBA" id="ARBA00022691"/>
    </source>
</evidence>
<evidence type="ECO:0000256" key="6">
    <source>
        <dbReference type="ARBA" id="ARBA00022679"/>
    </source>
</evidence>
<keyword evidence="13" id="KW-1185">Reference proteome</keyword>
<evidence type="ECO:0000256" key="8">
    <source>
        <dbReference type="ARBA" id="ARBA00025699"/>
    </source>
</evidence>
<evidence type="ECO:0000256" key="3">
    <source>
        <dbReference type="ARBA" id="ARBA00022490"/>
    </source>
</evidence>
<keyword evidence="4 10" id="KW-0698">rRNA processing</keyword>
<dbReference type="Gene3D" id="3.40.1280.10">
    <property type="match status" value="1"/>
</dbReference>
<evidence type="ECO:0000313" key="13">
    <source>
        <dbReference type="Proteomes" id="UP000534783"/>
    </source>
</evidence>
<keyword evidence="7 10" id="KW-0949">S-adenosyl-L-methionine</keyword>
<evidence type="ECO:0000256" key="4">
    <source>
        <dbReference type="ARBA" id="ARBA00022552"/>
    </source>
</evidence>
<evidence type="ECO:0000256" key="10">
    <source>
        <dbReference type="PIRNR" id="PIRNR015601"/>
    </source>
</evidence>
<evidence type="ECO:0000256" key="1">
    <source>
        <dbReference type="ARBA" id="ARBA00004496"/>
    </source>
</evidence>
<dbReference type="GO" id="GO:0070475">
    <property type="term" value="P:rRNA base methylation"/>
    <property type="evidence" value="ECO:0007669"/>
    <property type="project" value="TreeGrafter"/>
</dbReference>
<dbReference type="InterPro" id="IPR046886">
    <property type="entry name" value="RsmE_MTase_dom"/>
</dbReference>
<dbReference type="NCBIfam" id="TIGR00046">
    <property type="entry name" value="RsmE family RNA methyltransferase"/>
    <property type="match status" value="1"/>
</dbReference>
<dbReference type="PIRSF" id="PIRSF015601">
    <property type="entry name" value="MTase_slr0722"/>
    <property type="match status" value="1"/>
</dbReference>
<comment type="function">
    <text evidence="8 10">Specifically methylates the N3 position of the uracil ring of uridine 1498 (m3U1498) in 16S rRNA. Acts on the fully assembled 30S ribosomal subunit.</text>
</comment>
<dbReference type="GO" id="GO:0005737">
    <property type="term" value="C:cytoplasm"/>
    <property type="evidence" value="ECO:0007669"/>
    <property type="project" value="UniProtKB-SubCell"/>
</dbReference>
<evidence type="ECO:0000313" key="12">
    <source>
        <dbReference type="EMBL" id="NKE71850.1"/>
    </source>
</evidence>
<dbReference type="PANTHER" id="PTHR30027">
    <property type="entry name" value="RIBOSOMAL RNA SMALL SUBUNIT METHYLTRANSFERASE E"/>
    <property type="match status" value="1"/>
</dbReference>
<evidence type="ECO:0000256" key="2">
    <source>
        <dbReference type="ARBA" id="ARBA00005528"/>
    </source>
</evidence>
<reference evidence="12 13" key="1">
    <citation type="journal article" date="2020" name="Nature">
        <title>Bacterial chemolithoautotrophy via manganese oxidation.</title>
        <authorList>
            <person name="Yu H."/>
            <person name="Leadbetter J.R."/>
        </authorList>
    </citation>
    <scope>NUCLEOTIDE SEQUENCE [LARGE SCALE GENOMIC DNA]</scope>
    <source>
        <strain evidence="12 13">Mn-1</strain>
    </source>
</reference>
<sequence>MLIKCRERSSHSLDPRMNLILLEPHEVGASGEAVLSDARAAHLRNVLKSAPGSHVRIGLLDGPRGVGTVLSIGDGTAALRCAFETSVPSRPGVDLLLALPRPKVIRRIWAQVAAIGVGQIILTHAERVERNYFDTHWLAPESYRPRLIEGLQQARDTRLPAVSIHRRFKVLIEDQLDGLFKDGRRLAADPAAEKPAGAAAREGGEGRVLLAVGPEGGWNDFERGLLAAHGFQPVGMGPRTLRTDTACIALLALVHEGMKG</sequence>
<dbReference type="Pfam" id="PF04452">
    <property type="entry name" value="Methyltrans_RNA"/>
    <property type="match status" value="1"/>
</dbReference>
<dbReference type="InterPro" id="IPR029028">
    <property type="entry name" value="Alpha/beta_knot_MTases"/>
</dbReference>
<dbReference type="CDD" id="cd18084">
    <property type="entry name" value="RsmE-like"/>
    <property type="match status" value="1"/>
</dbReference>
<keyword evidence="3 10" id="KW-0963">Cytoplasm</keyword>
<feature type="domain" description="Ribosomal RNA small subunit methyltransferase E methyltransferase" evidence="11">
    <location>
        <begin position="92"/>
        <end position="254"/>
    </location>
</feature>
<comment type="subcellular location">
    <subcellularLocation>
        <location evidence="1 10">Cytoplasm</location>
    </subcellularLocation>
</comment>
<dbReference type="EMBL" id="VTOW01000002">
    <property type="protein sequence ID" value="NKE71850.1"/>
    <property type="molecule type" value="Genomic_DNA"/>
</dbReference>
<protein>
    <recommendedName>
        <fullName evidence="10">Ribosomal RNA small subunit methyltransferase E</fullName>
        <ecNumber evidence="10">2.1.1.193</ecNumber>
    </recommendedName>
</protein>
<organism evidence="12 13">
    <name type="scientific">Candidatus Manganitrophus noduliformans</name>
    <dbReference type="NCBI Taxonomy" id="2606439"/>
    <lineage>
        <taxon>Bacteria</taxon>
        <taxon>Pseudomonadati</taxon>
        <taxon>Nitrospirota</taxon>
        <taxon>Nitrospiria</taxon>
        <taxon>Candidatus Troglogloeales</taxon>
        <taxon>Candidatus Manganitrophaceae</taxon>
        <taxon>Candidatus Manganitrophus</taxon>
    </lineage>
</organism>
<accession>A0A7X6DR66</accession>
<comment type="catalytic activity">
    <reaction evidence="9 10">
        <text>uridine(1498) in 16S rRNA + S-adenosyl-L-methionine = N(3)-methyluridine(1498) in 16S rRNA + S-adenosyl-L-homocysteine + H(+)</text>
        <dbReference type="Rhea" id="RHEA:42920"/>
        <dbReference type="Rhea" id="RHEA-COMP:10283"/>
        <dbReference type="Rhea" id="RHEA-COMP:10284"/>
        <dbReference type="ChEBI" id="CHEBI:15378"/>
        <dbReference type="ChEBI" id="CHEBI:57856"/>
        <dbReference type="ChEBI" id="CHEBI:59789"/>
        <dbReference type="ChEBI" id="CHEBI:65315"/>
        <dbReference type="ChEBI" id="CHEBI:74502"/>
        <dbReference type="EC" id="2.1.1.193"/>
    </reaction>
</comment>